<dbReference type="EMBL" id="CM016560">
    <property type="protein sequence ID" value="TKV95466.1"/>
    <property type="molecule type" value="Genomic_DNA"/>
</dbReference>
<name>A0A4U6TE44_SETVI</name>
<proteinExistence type="predicted"/>
<organism evidence="1 2">
    <name type="scientific">Setaria viridis</name>
    <name type="common">Green bristlegrass</name>
    <name type="synonym">Setaria italica subsp. viridis</name>
    <dbReference type="NCBI Taxonomy" id="4556"/>
    <lineage>
        <taxon>Eukaryota</taxon>
        <taxon>Viridiplantae</taxon>
        <taxon>Streptophyta</taxon>
        <taxon>Embryophyta</taxon>
        <taxon>Tracheophyta</taxon>
        <taxon>Spermatophyta</taxon>
        <taxon>Magnoliopsida</taxon>
        <taxon>Liliopsida</taxon>
        <taxon>Poales</taxon>
        <taxon>Poaceae</taxon>
        <taxon>PACMAD clade</taxon>
        <taxon>Panicoideae</taxon>
        <taxon>Panicodae</taxon>
        <taxon>Paniceae</taxon>
        <taxon>Cenchrinae</taxon>
        <taxon>Setaria</taxon>
    </lineage>
</organism>
<reference evidence="1" key="1">
    <citation type="submission" date="2019-03" db="EMBL/GenBank/DDBJ databases">
        <title>WGS assembly of Setaria viridis.</title>
        <authorList>
            <person name="Huang P."/>
            <person name="Jenkins J."/>
            <person name="Grimwood J."/>
            <person name="Barry K."/>
            <person name="Healey A."/>
            <person name="Mamidi S."/>
            <person name="Sreedasyam A."/>
            <person name="Shu S."/>
            <person name="Feldman M."/>
            <person name="Wu J."/>
            <person name="Yu Y."/>
            <person name="Chen C."/>
            <person name="Johnson J."/>
            <person name="Rokhsar D."/>
            <person name="Baxter I."/>
            <person name="Schmutz J."/>
            <person name="Brutnell T."/>
            <person name="Kellogg E."/>
        </authorList>
    </citation>
    <scope>NUCLEOTIDE SEQUENCE [LARGE SCALE GENOMIC DNA]</scope>
</reference>
<gene>
    <name evidence="1" type="ORF">SEVIR_9G364850v2</name>
</gene>
<evidence type="ECO:0000313" key="2">
    <source>
        <dbReference type="Proteomes" id="UP000298652"/>
    </source>
</evidence>
<dbReference type="Gramene" id="TKV95466">
    <property type="protein sequence ID" value="TKV95466"/>
    <property type="gene ID" value="SEVIR_9G364850v2"/>
</dbReference>
<accession>A0A4U6TE44</accession>
<protein>
    <submittedName>
        <fullName evidence="1">Uncharacterized protein</fullName>
    </submittedName>
</protein>
<sequence>MRELWWRDPSVAHYPPPSESLNIPRGKFRPPCTTTSHAPCGLQLPASPPSLRPLGSKDHIATASLTPTTARAAPSSIHCCLVVKASLHSTPTPPSPCILARTRLSSPTWPLKCIRGTESVDDLVIKLNFWMLQQFI</sequence>
<dbReference type="AlphaFoldDB" id="A0A4U6TE44"/>
<dbReference type="Proteomes" id="UP000298652">
    <property type="component" value="Chromosome 9"/>
</dbReference>
<keyword evidence="2" id="KW-1185">Reference proteome</keyword>
<evidence type="ECO:0000313" key="1">
    <source>
        <dbReference type="EMBL" id="TKV95466.1"/>
    </source>
</evidence>